<evidence type="ECO:0000256" key="10">
    <source>
        <dbReference type="ARBA" id="ARBA00048312"/>
    </source>
</evidence>
<accession>A0A2P2MJW7</accession>
<comment type="similarity">
    <text evidence="1">Belongs to the protein kinase superfamily. CMGC Ser/Thr protein kinase family. MAP kinase subfamily.</text>
</comment>
<evidence type="ECO:0000256" key="9">
    <source>
        <dbReference type="ARBA" id="ARBA00047592"/>
    </source>
</evidence>
<proteinExistence type="inferred from homology"/>
<keyword evidence="4" id="KW-0597">Phosphoprotein</keyword>
<evidence type="ECO:0000256" key="4">
    <source>
        <dbReference type="ARBA" id="ARBA00022553"/>
    </source>
</evidence>
<feature type="domain" description="Protein kinase" evidence="13">
    <location>
        <begin position="25"/>
        <end position="316"/>
    </location>
</feature>
<comment type="catalytic activity">
    <reaction evidence="10">
        <text>L-seryl-[protein] + ATP = O-phospho-L-seryl-[protein] + ADP + H(+)</text>
        <dbReference type="Rhea" id="RHEA:17989"/>
        <dbReference type="Rhea" id="RHEA-COMP:9863"/>
        <dbReference type="Rhea" id="RHEA-COMP:11604"/>
        <dbReference type="ChEBI" id="CHEBI:15378"/>
        <dbReference type="ChEBI" id="CHEBI:29999"/>
        <dbReference type="ChEBI" id="CHEBI:30616"/>
        <dbReference type="ChEBI" id="CHEBI:83421"/>
        <dbReference type="ChEBI" id="CHEBI:456216"/>
        <dbReference type="EC" id="2.7.11.24"/>
    </reaction>
</comment>
<dbReference type="EMBL" id="GGEC01050032">
    <property type="protein sequence ID" value="MBX30516.1"/>
    <property type="molecule type" value="Transcribed_RNA"/>
</dbReference>
<organism evidence="14">
    <name type="scientific">Rhizophora mucronata</name>
    <name type="common">Asiatic mangrove</name>
    <dbReference type="NCBI Taxonomy" id="61149"/>
    <lineage>
        <taxon>Eukaryota</taxon>
        <taxon>Viridiplantae</taxon>
        <taxon>Streptophyta</taxon>
        <taxon>Embryophyta</taxon>
        <taxon>Tracheophyta</taxon>
        <taxon>Spermatophyta</taxon>
        <taxon>Magnoliopsida</taxon>
        <taxon>eudicotyledons</taxon>
        <taxon>Gunneridae</taxon>
        <taxon>Pentapetalae</taxon>
        <taxon>rosids</taxon>
        <taxon>fabids</taxon>
        <taxon>Malpighiales</taxon>
        <taxon>Rhizophoraceae</taxon>
        <taxon>Rhizophora</taxon>
    </lineage>
</organism>
<dbReference type="InterPro" id="IPR003527">
    <property type="entry name" value="MAP_kinase_CS"/>
</dbReference>
<dbReference type="GO" id="GO:0004707">
    <property type="term" value="F:MAP kinase activity"/>
    <property type="evidence" value="ECO:0007669"/>
    <property type="project" value="UniProtKB-EC"/>
</dbReference>
<keyword evidence="5" id="KW-0808">Transferase</keyword>
<feature type="region of interest" description="Disordered" evidence="12">
    <location>
        <begin position="519"/>
        <end position="540"/>
    </location>
</feature>
<name>A0A2P2MJW7_RHIMU</name>
<feature type="binding site" evidence="11">
    <location>
        <position position="55"/>
    </location>
    <ligand>
        <name>ATP</name>
        <dbReference type="ChEBI" id="CHEBI:30616"/>
    </ligand>
</feature>
<keyword evidence="7 14" id="KW-0418">Kinase</keyword>
<evidence type="ECO:0000256" key="11">
    <source>
        <dbReference type="PROSITE-ProRule" id="PRU10141"/>
    </source>
</evidence>
<evidence type="ECO:0000256" key="6">
    <source>
        <dbReference type="ARBA" id="ARBA00022741"/>
    </source>
</evidence>
<evidence type="ECO:0000259" key="13">
    <source>
        <dbReference type="PROSITE" id="PS50011"/>
    </source>
</evidence>
<dbReference type="Pfam" id="PF00069">
    <property type="entry name" value="Pkinase"/>
    <property type="match status" value="1"/>
</dbReference>
<dbReference type="InterPro" id="IPR000719">
    <property type="entry name" value="Prot_kinase_dom"/>
</dbReference>
<dbReference type="PROSITE" id="PS00107">
    <property type="entry name" value="PROTEIN_KINASE_ATP"/>
    <property type="match status" value="1"/>
</dbReference>
<dbReference type="InterPro" id="IPR017441">
    <property type="entry name" value="Protein_kinase_ATP_BS"/>
</dbReference>
<dbReference type="InterPro" id="IPR050117">
    <property type="entry name" value="MAPK"/>
</dbReference>
<dbReference type="SMART" id="SM00220">
    <property type="entry name" value="S_TKc"/>
    <property type="match status" value="1"/>
</dbReference>
<comment type="catalytic activity">
    <reaction evidence="9">
        <text>L-threonyl-[protein] + ATP = O-phospho-L-threonyl-[protein] + ADP + H(+)</text>
        <dbReference type="Rhea" id="RHEA:46608"/>
        <dbReference type="Rhea" id="RHEA-COMP:11060"/>
        <dbReference type="Rhea" id="RHEA-COMP:11605"/>
        <dbReference type="ChEBI" id="CHEBI:15378"/>
        <dbReference type="ChEBI" id="CHEBI:30013"/>
        <dbReference type="ChEBI" id="CHEBI:30616"/>
        <dbReference type="ChEBI" id="CHEBI:61977"/>
        <dbReference type="ChEBI" id="CHEBI:456216"/>
        <dbReference type="EC" id="2.7.11.24"/>
    </reaction>
</comment>
<dbReference type="GO" id="GO:0106310">
    <property type="term" value="F:protein serine kinase activity"/>
    <property type="evidence" value="ECO:0007669"/>
    <property type="project" value="RHEA"/>
</dbReference>
<protein>
    <recommendedName>
        <fullName evidence="2">mitogen-activated protein kinase</fullName>
        <ecNumber evidence="2">2.7.11.24</ecNumber>
    </recommendedName>
</protein>
<dbReference type="FunFam" id="1.10.510.10:FF:000017">
    <property type="entry name" value="Mitogen-activated protein kinase"/>
    <property type="match status" value="1"/>
</dbReference>
<dbReference type="Gene3D" id="1.10.510.10">
    <property type="entry name" value="Transferase(Phosphotransferase) domain 1"/>
    <property type="match status" value="1"/>
</dbReference>
<dbReference type="SUPFAM" id="SSF56112">
    <property type="entry name" value="Protein kinase-like (PK-like)"/>
    <property type="match status" value="1"/>
</dbReference>
<dbReference type="PROSITE" id="PS50011">
    <property type="entry name" value="PROTEIN_KINASE_DOM"/>
    <property type="match status" value="1"/>
</dbReference>
<dbReference type="GO" id="GO:0005524">
    <property type="term" value="F:ATP binding"/>
    <property type="evidence" value="ECO:0007669"/>
    <property type="project" value="UniProtKB-UniRule"/>
</dbReference>
<sequence length="612" mass="69784">MQQDQFRKDLKGKDFFTEYGDANRYKLLEIIGKGSYGVVCAAIDTHTGEKVAIKKIHDVFEHNSDAIRILREVKLLRLLRHPDIVEIKRIMLPPSKREFKDIFVVFELMESDLHQVIKANDDFTHEHHQFFLYQMLRALKYMHTANVYHRDLKPKNILANANCKLKVCDFGLARVAFSDTSTSTFWTDYVATRWYRAPELCGSFFSKYTPAIDIWSIGCIFAEVLTGKPLFPGKSVAHQLDLITDLLGTPSAETVSWVRNEKARKYLTEMRKKQPLPFSQKFPNADPLALRLLQRLLAFEPKDRPTAEQALADPYFRGLSKIEREPSCQPISKLEFEFERPRVTKDDIRELLYREILEYHPPLLKDYMNGNESTNFVYPSAVGQFRKQFAYLEENGGRSAPVIPLERKHVSLPRSTVHSTTILPKMQTNSTSLEDKQVMEERSKNFGLTDRIPGNPTRVSRPPPRVPTAKPGRVVELVVPCENGKNIKDDYDVKMLHKKAVLPHQAASRSHFFRNNTVPGKPVTESGMDTSQTKQQNPMCTMTAKPCPDMATEMNPNPYCYPQDKGEQFNERIRIDAKLLQAQSQFGAVGAAAVAVAAHRNVNAGAIHYGLS</sequence>
<evidence type="ECO:0000256" key="12">
    <source>
        <dbReference type="SAM" id="MobiDB-lite"/>
    </source>
</evidence>
<dbReference type="PROSITE" id="PS01351">
    <property type="entry name" value="MAPK"/>
    <property type="match status" value="1"/>
</dbReference>
<evidence type="ECO:0000256" key="7">
    <source>
        <dbReference type="ARBA" id="ARBA00022777"/>
    </source>
</evidence>
<evidence type="ECO:0000256" key="8">
    <source>
        <dbReference type="ARBA" id="ARBA00022840"/>
    </source>
</evidence>
<evidence type="ECO:0000256" key="2">
    <source>
        <dbReference type="ARBA" id="ARBA00012411"/>
    </source>
</evidence>
<evidence type="ECO:0000256" key="3">
    <source>
        <dbReference type="ARBA" id="ARBA00022527"/>
    </source>
</evidence>
<dbReference type="CDD" id="cd07859">
    <property type="entry name" value="STKc_TDY_MAPK"/>
    <property type="match status" value="1"/>
</dbReference>
<dbReference type="InterPro" id="IPR011009">
    <property type="entry name" value="Kinase-like_dom_sf"/>
</dbReference>
<feature type="compositionally biased region" description="Polar residues" evidence="12">
    <location>
        <begin position="527"/>
        <end position="540"/>
    </location>
</feature>
<dbReference type="FunFam" id="3.30.200.20:FF:000046">
    <property type="entry name" value="Mitogen-activated protein kinase"/>
    <property type="match status" value="1"/>
</dbReference>
<evidence type="ECO:0000256" key="1">
    <source>
        <dbReference type="ARBA" id="ARBA00008832"/>
    </source>
</evidence>
<dbReference type="EC" id="2.7.11.24" evidence="2"/>
<evidence type="ECO:0000256" key="5">
    <source>
        <dbReference type="ARBA" id="ARBA00022679"/>
    </source>
</evidence>
<evidence type="ECO:0000313" key="14">
    <source>
        <dbReference type="EMBL" id="MBX30516.1"/>
    </source>
</evidence>
<dbReference type="PANTHER" id="PTHR24055">
    <property type="entry name" value="MITOGEN-ACTIVATED PROTEIN KINASE"/>
    <property type="match status" value="1"/>
</dbReference>
<keyword evidence="6 11" id="KW-0547">Nucleotide-binding</keyword>
<dbReference type="Gene3D" id="3.30.200.20">
    <property type="entry name" value="Phosphorylase Kinase, domain 1"/>
    <property type="match status" value="1"/>
</dbReference>
<feature type="region of interest" description="Disordered" evidence="12">
    <location>
        <begin position="447"/>
        <end position="470"/>
    </location>
</feature>
<keyword evidence="8 11" id="KW-0067">ATP-binding</keyword>
<reference evidence="14" key="1">
    <citation type="submission" date="2018-02" db="EMBL/GenBank/DDBJ databases">
        <title>Rhizophora mucronata_Transcriptome.</title>
        <authorList>
            <person name="Meera S.P."/>
            <person name="Sreeshan A."/>
            <person name="Augustine A."/>
        </authorList>
    </citation>
    <scope>NUCLEOTIDE SEQUENCE</scope>
    <source>
        <tissue evidence="14">Leaf</tissue>
    </source>
</reference>
<dbReference type="AlphaFoldDB" id="A0A2P2MJW7"/>
<keyword evidence="3" id="KW-0723">Serine/threonine-protein kinase</keyword>